<feature type="region of interest" description="Disordered" evidence="1">
    <location>
        <begin position="156"/>
        <end position="209"/>
    </location>
</feature>
<dbReference type="Proteomes" id="UP000094236">
    <property type="component" value="Unassembled WGS sequence"/>
</dbReference>
<evidence type="ECO:0000313" key="3">
    <source>
        <dbReference type="Proteomes" id="UP000094236"/>
    </source>
</evidence>
<dbReference type="GO" id="GO:0070682">
    <property type="term" value="P:proteasome regulatory particle assembly"/>
    <property type="evidence" value="ECO:0007669"/>
    <property type="project" value="InterPro"/>
</dbReference>
<feature type="compositionally biased region" description="Low complexity" evidence="1">
    <location>
        <begin position="68"/>
        <end position="92"/>
    </location>
</feature>
<protein>
    <submittedName>
        <fullName evidence="2">Uncharacterized protein</fullName>
    </submittedName>
</protein>
<keyword evidence="3" id="KW-1185">Reference proteome</keyword>
<dbReference type="AlphaFoldDB" id="A0A1E4TYY8"/>
<reference evidence="3" key="1">
    <citation type="submission" date="2016-05" db="EMBL/GenBank/DDBJ databases">
        <title>Comparative genomics of biotechnologically important yeasts.</title>
        <authorList>
            <consortium name="DOE Joint Genome Institute"/>
            <person name="Riley R."/>
            <person name="Haridas S."/>
            <person name="Wolfe K.H."/>
            <person name="Lopes M.R."/>
            <person name="Hittinger C.T."/>
            <person name="Goker M."/>
            <person name="Salamov A."/>
            <person name="Wisecaver J."/>
            <person name="Long T.M."/>
            <person name="Aerts A.L."/>
            <person name="Barry K."/>
            <person name="Choi C."/>
            <person name="Clum A."/>
            <person name="Coughlan A.Y."/>
            <person name="Deshpande S."/>
            <person name="Douglass A.P."/>
            <person name="Hanson S.J."/>
            <person name="Klenk H.-P."/>
            <person name="Labutti K."/>
            <person name="Lapidus A."/>
            <person name="Lindquist E."/>
            <person name="Lipzen A."/>
            <person name="Meier-Kolthoff J.P."/>
            <person name="Ohm R.A."/>
            <person name="Otillar R.P."/>
            <person name="Pangilinan J."/>
            <person name="Peng Y."/>
            <person name="Rokas A."/>
            <person name="Rosa C.A."/>
            <person name="Scheuner C."/>
            <person name="Sibirny A.A."/>
            <person name="Slot J.C."/>
            <person name="Stielow J.B."/>
            <person name="Sun H."/>
            <person name="Kurtzman C.P."/>
            <person name="Blackwell M."/>
            <person name="Grigoriev I.V."/>
            <person name="Jeffries T.W."/>
        </authorList>
    </citation>
    <scope>NUCLEOTIDE SEQUENCE [LARGE SCALE GENOMIC DNA]</scope>
    <source>
        <strain evidence="3">NRRL Y-2460</strain>
    </source>
</reference>
<dbReference type="OrthoDB" id="548474at2759"/>
<dbReference type="EMBL" id="KV454012">
    <property type="protein sequence ID" value="ODV96888.1"/>
    <property type="molecule type" value="Genomic_DNA"/>
</dbReference>
<sequence>MSSLRRPIQLNEFKLAIREVTDQELLNIEKQILNSTSKLQSSNKLMENLLRDLVIKNNENHDISDVIGSSDNGGSRGSGVSNGSNGSASSANTIDRVRERLSKEFTEEGFDEFNSDFAKDFKIYNDSLNENKIVLRNQFERLELLRSELSNRGIAITGKKQPAPSASADARGYDNNNNNNKNDVLEGGKSQVASQDNDETSAKDNSIYL</sequence>
<dbReference type="GO" id="GO:0030674">
    <property type="term" value="F:protein-macromolecule adaptor activity"/>
    <property type="evidence" value="ECO:0007669"/>
    <property type="project" value="TreeGrafter"/>
</dbReference>
<proteinExistence type="predicted"/>
<feature type="region of interest" description="Disordered" evidence="1">
    <location>
        <begin position="65"/>
        <end position="94"/>
    </location>
</feature>
<evidence type="ECO:0000256" key="1">
    <source>
        <dbReference type="SAM" id="MobiDB-lite"/>
    </source>
</evidence>
<gene>
    <name evidence="2" type="ORF">PACTADRAFT_32388</name>
</gene>
<evidence type="ECO:0000313" key="2">
    <source>
        <dbReference type="EMBL" id="ODV96888.1"/>
    </source>
</evidence>
<name>A0A1E4TYY8_PACTA</name>
<dbReference type="InterPro" id="IPR038966">
    <property type="entry name" value="TMA17"/>
</dbReference>
<dbReference type="PANTHER" id="PTHR40422">
    <property type="entry name" value="TRANSLATION MACHINERY-ASSOCIATED PROTEIN 17"/>
    <property type="match status" value="1"/>
</dbReference>
<organism evidence="2 3">
    <name type="scientific">Pachysolen tannophilus NRRL Y-2460</name>
    <dbReference type="NCBI Taxonomy" id="669874"/>
    <lineage>
        <taxon>Eukaryota</taxon>
        <taxon>Fungi</taxon>
        <taxon>Dikarya</taxon>
        <taxon>Ascomycota</taxon>
        <taxon>Saccharomycotina</taxon>
        <taxon>Pichiomycetes</taxon>
        <taxon>Pachysolenaceae</taxon>
        <taxon>Pachysolen</taxon>
    </lineage>
</organism>
<dbReference type="PANTHER" id="PTHR40422:SF1">
    <property type="entry name" value="TRANSLATION MACHINERY-ASSOCIATED PROTEIN 17"/>
    <property type="match status" value="1"/>
</dbReference>
<accession>A0A1E4TYY8</accession>